<keyword evidence="4" id="KW-0997">Cell inner membrane</keyword>
<evidence type="ECO:0000256" key="9">
    <source>
        <dbReference type="SAM" id="MobiDB-lite"/>
    </source>
</evidence>
<evidence type="ECO:0000313" key="11">
    <source>
        <dbReference type="EMBL" id="VUD71031.1"/>
    </source>
</evidence>
<dbReference type="GO" id="GO:0055085">
    <property type="term" value="P:transmembrane transport"/>
    <property type="evidence" value="ECO:0007669"/>
    <property type="project" value="InterPro"/>
</dbReference>
<name>A0A509EA07_9HYPH</name>
<evidence type="ECO:0000256" key="5">
    <source>
        <dbReference type="ARBA" id="ARBA00022692"/>
    </source>
</evidence>
<organism evidence="11 12">
    <name type="scientific">Methylobacterium symbioticum</name>
    <dbReference type="NCBI Taxonomy" id="2584084"/>
    <lineage>
        <taxon>Bacteria</taxon>
        <taxon>Pseudomonadati</taxon>
        <taxon>Pseudomonadota</taxon>
        <taxon>Alphaproteobacteria</taxon>
        <taxon>Hyphomicrobiales</taxon>
        <taxon>Methylobacteriaceae</taxon>
        <taxon>Methylobacterium</taxon>
    </lineage>
</organism>
<dbReference type="CDD" id="cd06261">
    <property type="entry name" value="TM_PBP2"/>
    <property type="match status" value="2"/>
</dbReference>
<evidence type="ECO:0000256" key="2">
    <source>
        <dbReference type="ARBA" id="ARBA00022448"/>
    </source>
</evidence>
<feature type="domain" description="ABC transmembrane type-1" evidence="10">
    <location>
        <begin position="77"/>
        <end position="282"/>
    </location>
</feature>
<sequence length="599" mass="61390">MRVPNTSLHAGGPAGTGFGKGLSARLAPRIGAGACALAILLVVAVVLSPLVSLALSALQGTGELWPHLMAYVLPQALWQTGALLLGVGLMVTAIGTGAAWLVSAYAFPGRRLLEIGLLLPLAVPTYIVAYAYLDLLHPLGPVQSTLRGLLGLTRPRDLAFPEIRSLPGCILLLGFVLYPYVYLPTRALFRMQAANLMEAARTLGGRPPATFARIALPLARPAIVLGASLALMEALNDIGAAEFLGVRTLTVQVYATWINRSDLAGAAQIALVMLALVMLLVAAERRARRGRSFAGSAQRPRRMARIPLGRGAGLLALALGLVPVAAGFLIPAGFLASGAVARIARSGLPATLPAEIASTVLYAGIATLIAGAVGVLVAASPRLLAYRSWGPALIRLAGLGYALPGTILAIGLLGPLALADGALSEATQALFGAAPALIGLGTGGALVTAYLVRFLGIAVGTSEAGLARLPATLPDASRLLGRGPFGTLARVQLPLAWPAVLSGALLVFVDCAKELPATLLLRPLNVETLATHLYGEAARGTYEDGTVAALLIVLVGLIPVALLLRVDQGSGFRKGSSLSRVRAEPGKTPGLCPGAPAKG</sequence>
<feature type="transmembrane region" description="Helical" evidence="8">
    <location>
        <begin position="115"/>
        <end position="133"/>
    </location>
</feature>
<comment type="similarity">
    <text evidence="8">Belongs to the binding-protein-dependent transport system permease family.</text>
</comment>
<evidence type="ECO:0000256" key="8">
    <source>
        <dbReference type="RuleBase" id="RU363032"/>
    </source>
</evidence>
<dbReference type="SUPFAM" id="SSF161098">
    <property type="entry name" value="MetI-like"/>
    <property type="match status" value="2"/>
</dbReference>
<feature type="transmembrane region" description="Helical" evidence="8">
    <location>
        <begin position="356"/>
        <end position="380"/>
    </location>
</feature>
<dbReference type="Pfam" id="PF00528">
    <property type="entry name" value="BPD_transp_1"/>
    <property type="match status" value="1"/>
</dbReference>
<reference evidence="11 12" key="1">
    <citation type="submission" date="2019-06" db="EMBL/GenBank/DDBJ databases">
        <authorList>
            <person name="Rodrigo-Torres L."/>
            <person name="Arahal R. D."/>
            <person name="Lucena T."/>
        </authorList>
    </citation>
    <scope>NUCLEOTIDE SEQUENCE [LARGE SCALE GENOMIC DNA]</scope>
    <source>
        <strain evidence="11 12">SB0023/3</strain>
    </source>
</reference>
<feature type="transmembrane region" description="Helical" evidence="8">
    <location>
        <begin position="211"/>
        <end position="232"/>
    </location>
</feature>
<dbReference type="InterPro" id="IPR035906">
    <property type="entry name" value="MetI-like_sf"/>
</dbReference>
<feature type="transmembrane region" description="Helical" evidence="8">
    <location>
        <begin position="311"/>
        <end position="336"/>
    </location>
</feature>
<dbReference type="PANTHER" id="PTHR43357">
    <property type="entry name" value="INNER MEMBRANE ABC TRANSPORTER PERMEASE PROTEIN YDCV"/>
    <property type="match status" value="1"/>
</dbReference>
<keyword evidence="12" id="KW-1185">Reference proteome</keyword>
<feature type="transmembrane region" description="Helical" evidence="8">
    <location>
        <begin position="263"/>
        <end position="283"/>
    </location>
</feature>
<dbReference type="InterPro" id="IPR000515">
    <property type="entry name" value="MetI-like"/>
</dbReference>
<keyword evidence="7 8" id="KW-0472">Membrane</keyword>
<feature type="transmembrane region" description="Helical" evidence="8">
    <location>
        <begin position="392"/>
        <end position="418"/>
    </location>
</feature>
<dbReference type="AlphaFoldDB" id="A0A509EA07"/>
<dbReference type="PANTHER" id="PTHR43357:SF3">
    <property type="entry name" value="FE(3+)-TRANSPORT SYSTEM PERMEASE PROTEIN FBPB 2"/>
    <property type="match status" value="1"/>
</dbReference>
<evidence type="ECO:0000256" key="1">
    <source>
        <dbReference type="ARBA" id="ARBA00004429"/>
    </source>
</evidence>
<feature type="transmembrane region" description="Helical" evidence="8">
    <location>
        <begin position="165"/>
        <end position="183"/>
    </location>
</feature>
<feature type="transmembrane region" description="Helical" evidence="8">
    <location>
        <begin position="30"/>
        <end position="56"/>
    </location>
</feature>
<evidence type="ECO:0000256" key="7">
    <source>
        <dbReference type="ARBA" id="ARBA00023136"/>
    </source>
</evidence>
<comment type="subcellular location">
    <subcellularLocation>
        <location evidence="1">Cell inner membrane</location>
        <topology evidence="1">Multi-pass membrane protein</topology>
    </subcellularLocation>
    <subcellularLocation>
        <location evidence="8">Cell membrane</location>
        <topology evidence="8">Multi-pass membrane protein</topology>
    </subcellularLocation>
</comment>
<evidence type="ECO:0000259" key="10">
    <source>
        <dbReference type="PROSITE" id="PS50928"/>
    </source>
</evidence>
<keyword evidence="6 8" id="KW-1133">Transmembrane helix</keyword>
<evidence type="ECO:0000313" key="12">
    <source>
        <dbReference type="Proteomes" id="UP000410984"/>
    </source>
</evidence>
<feature type="transmembrane region" description="Helical" evidence="8">
    <location>
        <begin position="430"/>
        <end position="452"/>
    </location>
</feature>
<evidence type="ECO:0000256" key="6">
    <source>
        <dbReference type="ARBA" id="ARBA00022989"/>
    </source>
</evidence>
<dbReference type="GO" id="GO:0005886">
    <property type="term" value="C:plasma membrane"/>
    <property type="evidence" value="ECO:0007669"/>
    <property type="project" value="UniProtKB-SubCell"/>
</dbReference>
<evidence type="ECO:0000256" key="3">
    <source>
        <dbReference type="ARBA" id="ARBA00022475"/>
    </source>
</evidence>
<keyword evidence="5 8" id="KW-0812">Transmembrane</keyword>
<feature type="transmembrane region" description="Helical" evidence="8">
    <location>
        <begin position="76"/>
        <end position="103"/>
    </location>
</feature>
<feature type="domain" description="ABC transmembrane type-1" evidence="10">
    <location>
        <begin position="356"/>
        <end position="563"/>
    </location>
</feature>
<dbReference type="EMBL" id="CABFPH010000016">
    <property type="protein sequence ID" value="VUD71031.1"/>
    <property type="molecule type" value="Genomic_DNA"/>
</dbReference>
<evidence type="ECO:0000256" key="4">
    <source>
        <dbReference type="ARBA" id="ARBA00022519"/>
    </source>
</evidence>
<gene>
    <name evidence="11" type="primary">phnU</name>
    <name evidence="11" type="ORF">MET9862_01605</name>
</gene>
<keyword evidence="3" id="KW-1003">Cell membrane</keyword>
<proteinExistence type="inferred from homology"/>
<dbReference type="PROSITE" id="PS50928">
    <property type="entry name" value="ABC_TM1"/>
    <property type="match status" value="2"/>
</dbReference>
<dbReference type="Gene3D" id="1.10.3720.10">
    <property type="entry name" value="MetI-like"/>
    <property type="match status" value="2"/>
</dbReference>
<accession>A0A509EA07</accession>
<protein>
    <submittedName>
        <fullName evidence="11">2-aminoethylphosphonate transport system permease protein PhnU</fullName>
    </submittedName>
</protein>
<keyword evidence="2 8" id="KW-0813">Transport</keyword>
<dbReference type="Proteomes" id="UP000410984">
    <property type="component" value="Unassembled WGS sequence"/>
</dbReference>
<feature type="transmembrane region" description="Helical" evidence="8">
    <location>
        <begin position="545"/>
        <end position="564"/>
    </location>
</feature>
<feature type="region of interest" description="Disordered" evidence="9">
    <location>
        <begin position="571"/>
        <end position="599"/>
    </location>
</feature>